<keyword evidence="3" id="KW-1185">Reference proteome</keyword>
<organism evidence="2 3">
    <name type="scientific">Catellicoccus marimammalium M35/04/3</name>
    <dbReference type="NCBI Taxonomy" id="1234409"/>
    <lineage>
        <taxon>Bacteria</taxon>
        <taxon>Bacillati</taxon>
        <taxon>Bacillota</taxon>
        <taxon>Bacilli</taxon>
        <taxon>Lactobacillales</taxon>
        <taxon>Enterococcaceae</taxon>
        <taxon>Catellicoccus</taxon>
    </lineage>
</organism>
<dbReference type="RefSeq" id="WP_009490582.1">
    <property type="nucleotide sequence ID" value="NZ_AMYT01000019.1"/>
</dbReference>
<dbReference type="OrthoDB" id="9785372at2"/>
<dbReference type="PANTHER" id="PTHR15020">
    <property type="entry name" value="FLAVIN REDUCTASE-RELATED"/>
    <property type="match status" value="1"/>
</dbReference>
<dbReference type="SUPFAM" id="SSF51735">
    <property type="entry name" value="NAD(P)-binding Rossmann-fold domains"/>
    <property type="match status" value="1"/>
</dbReference>
<proteinExistence type="predicted"/>
<evidence type="ECO:0000313" key="3">
    <source>
        <dbReference type="Proteomes" id="UP000016057"/>
    </source>
</evidence>
<evidence type="ECO:0000259" key="1">
    <source>
        <dbReference type="Pfam" id="PF13460"/>
    </source>
</evidence>
<dbReference type="AlphaFoldDB" id="K8Z8E9"/>
<gene>
    <name evidence="2" type="ORF">C683_0903</name>
</gene>
<evidence type="ECO:0000313" key="2">
    <source>
        <dbReference type="EMBL" id="EKU27125.1"/>
    </source>
</evidence>
<dbReference type="Pfam" id="PF13460">
    <property type="entry name" value="NAD_binding_10"/>
    <property type="match status" value="1"/>
</dbReference>
<dbReference type="CDD" id="cd05243">
    <property type="entry name" value="SDR_a5"/>
    <property type="match status" value="1"/>
</dbReference>
<dbReference type="eggNOG" id="COG0702">
    <property type="taxonomic scope" value="Bacteria"/>
</dbReference>
<dbReference type="Gene3D" id="3.40.50.720">
    <property type="entry name" value="NAD(P)-binding Rossmann-like Domain"/>
    <property type="match status" value="1"/>
</dbReference>
<accession>K8Z8E9</accession>
<sequence length="218" mass="24018">MVKKVFIVGATGRVGSQAALDLAERGVEVYAGGRALDRLPKHENITPIALDLAQASVNELAEKFQGMDSILFTAGSRGKDLLRIDAFGAVKAMQAAEKSGVNRFVLLSSMYVLQPEKWQEEPLKSADLEEFNIAKFFADHYLMDSTNLNYTILQPTGLTETPYTGKITTEYTNTTQYKNSIPDVAMTLAEIILHPEWTSRRVIMMTGGDTPIIEAIAQ</sequence>
<dbReference type="InterPro" id="IPR016040">
    <property type="entry name" value="NAD(P)-bd_dom"/>
</dbReference>
<feature type="domain" description="NAD(P)-binding" evidence="1">
    <location>
        <begin position="9"/>
        <end position="195"/>
    </location>
</feature>
<dbReference type="EMBL" id="AMYT01000019">
    <property type="protein sequence ID" value="EKU27125.1"/>
    <property type="molecule type" value="Genomic_DNA"/>
</dbReference>
<reference evidence="2 3" key="1">
    <citation type="journal article" date="2013" name="Genome Announc.">
        <title>Draft Genome Sequence of Catellicoccus marimammalium, a Novel Species Commonly Found in Gull Feces.</title>
        <authorList>
            <person name="Weigand M.R."/>
            <person name="Ryu H."/>
            <person name="Bozcek L."/>
            <person name="Konstantinidis K.T."/>
            <person name="Santo Domingo J.W."/>
        </authorList>
    </citation>
    <scope>NUCLEOTIDE SEQUENCE [LARGE SCALE GENOMIC DNA]</scope>
    <source>
        <strain evidence="2 3">M35/04/3</strain>
    </source>
</reference>
<name>K8Z8E9_9ENTE</name>
<dbReference type="STRING" id="1234409.C683_0903"/>
<protein>
    <submittedName>
        <fullName evidence="2">Oxidoreductase</fullName>
    </submittedName>
</protein>
<dbReference type="Proteomes" id="UP000016057">
    <property type="component" value="Unassembled WGS sequence"/>
</dbReference>
<comment type="caution">
    <text evidence="2">The sequence shown here is derived from an EMBL/GenBank/DDBJ whole genome shotgun (WGS) entry which is preliminary data.</text>
</comment>
<dbReference type="InterPro" id="IPR036291">
    <property type="entry name" value="NAD(P)-bd_dom_sf"/>
</dbReference>
<dbReference type="PANTHER" id="PTHR15020:SF50">
    <property type="entry name" value="UPF0659 PROTEIN YMR090W"/>
    <property type="match status" value="1"/>
</dbReference>